<dbReference type="EMBL" id="BJWL01000005">
    <property type="protein sequence ID" value="GFY86949.1"/>
    <property type="molecule type" value="Genomic_DNA"/>
</dbReference>
<feature type="domain" description="Protein kinase" evidence="19">
    <location>
        <begin position="991"/>
        <end position="1264"/>
    </location>
</feature>
<dbReference type="GO" id="GO:0005524">
    <property type="term" value="F:ATP binding"/>
    <property type="evidence" value="ECO:0007669"/>
    <property type="project" value="UniProtKB-UniRule"/>
</dbReference>
<organism evidence="20 21">
    <name type="scientific">Actinidia rufa</name>
    <dbReference type="NCBI Taxonomy" id="165716"/>
    <lineage>
        <taxon>Eukaryota</taxon>
        <taxon>Viridiplantae</taxon>
        <taxon>Streptophyta</taxon>
        <taxon>Embryophyta</taxon>
        <taxon>Tracheophyta</taxon>
        <taxon>Spermatophyta</taxon>
        <taxon>Magnoliopsida</taxon>
        <taxon>eudicotyledons</taxon>
        <taxon>Gunneridae</taxon>
        <taxon>Pentapetalae</taxon>
        <taxon>asterids</taxon>
        <taxon>Ericales</taxon>
        <taxon>Actinidiaceae</taxon>
        <taxon>Actinidia</taxon>
    </lineage>
</organism>
<dbReference type="FunFam" id="3.30.200.20:FF:000039">
    <property type="entry name" value="receptor-like protein kinase FERONIA"/>
    <property type="match status" value="1"/>
</dbReference>
<dbReference type="PROSITE" id="PS00107">
    <property type="entry name" value="PROTEIN_KINASE_ATP"/>
    <property type="match status" value="1"/>
</dbReference>
<evidence type="ECO:0000256" key="2">
    <source>
        <dbReference type="ARBA" id="ARBA00008536"/>
    </source>
</evidence>
<keyword evidence="13" id="KW-0472">Membrane</keyword>
<evidence type="ECO:0000256" key="4">
    <source>
        <dbReference type="ARBA" id="ARBA00022475"/>
    </source>
</evidence>
<dbReference type="Pfam" id="PF12819">
    <property type="entry name" value="Malectin_like"/>
    <property type="match status" value="1"/>
</dbReference>
<feature type="chain" id="PRO_5029630859" evidence="18">
    <location>
        <begin position="26"/>
        <end position="1298"/>
    </location>
</feature>
<dbReference type="Gene3D" id="1.10.510.10">
    <property type="entry name" value="Transferase(Phosphotransferase) domain 1"/>
    <property type="match status" value="2"/>
</dbReference>
<accession>A0A7J0ELV5</accession>
<evidence type="ECO:0000256" key="5">
    <source>
        <dbReference type="ARBA" id="ARBA00022527"/>
    </source>
</evidence>
<dbReference type="FunFam" id="2.60.120.430:FF:000007">
    <property type="entry name" value="FERONIA receptor-like kinase"/>
    <property type="match status" value="1"/>
</dbReference>
<evidence type="ECO:0000256" key="18">
    <source>
        <dbReference type="SAM" id="SignalP"/>
    </source>
</evidence>
<dbReference type="FunFam" id="2.60.120.430:FF:000003">
    <property type="entry name" value="FERONIA receptor-like kinase"/>
    <property type="match status" value="1"/>
</dbReference>
<dbReference type="PANTHER" id="PTHR27003">
    <property type="entry name" value="OS07G0166700 PROTEIN"/>
    <property type="match status" value="1"/>
</dbReference>
<dbReference type="OrthoDB" id="1720310at2759"/>
<sequence length="1298" mass="145490">MSLCPLSIIISLLFFLYHLILTASGSSPNSYYPLDDIAVNCGSTGNTISLDGREWIGDIGSRFTSTRRSNGKPISSKESFRSVFADPVPYMTARISYSPFSYAFPVSPGQIFIRLHFYPALYPGFERAKGFFGVKAGAYTLLSNFSASLTSETSGLKSFAKEFCMNVEENQVLSITFTPESSASNSVYAFVNGIEIISMPTGLYYTPDGDFGALVVGQKHQFHIDNSTALELVQRLNVGGRSILPVEDWGMFRQWSGDSDYLLELGVLPVTTSISIKYTNIPTYTAPQKVYQSAWSMDPSKQTNKMCNLTWIFPVDLGFRYLIRLHFCELDYGVKESGQREFSIFINNKTAEEHADLIKWSGGNGVAMYRDYLVMIEGNRMEGKRDLIIALQPQYYESMAKYHTGAVLNGLEVFKLSNPDNNLAGQNPKPLAHIPIATTPKLLKVLLGFGNGNMIVSGLIVLITLLNIIVYKLRVWTENGGEKEASVSLRSEEECRRFSLFEIQMATNNFDDELVIGDGGFGKVYKGLIDKGATLVAVKRLKSMSKQGAQEFWTEIKMLSNLRHTHLVTLIGYCNENQEMILVYEYMVHGTLADHLHKISRDGIGSISPLSWEQRLNICIGAARGLEHLHTGAQHRVIHRDVKTSNILLDENWVVKISDFGLSKLGGNDSNQSSTYVITEVKGTFGYLDVEYFLTHRLTRKSDVYAFGVVLFEVLCGRPAVDKRFEGEERSLALWAQRCIKAGRLDQIIDPSIKEEISPHCLKVFAEVANKCLHNRPNERPRMSDVVQRLEFALASQDEGAYSSTDTEGEDQGVDGNVSMAVNMPIDSLSEGEEEEEKEQEETEQEEEVVDVRGTNDKQIIDKFPKSDGVEQVTEQPTGSPVSVQESIPDMPKEKAKKKPITKMVQSITKGMDLRRRKTKANDSSSGSSWWWSRSKSTTKPKPTVVSPESSSPAKPSPALPDSLCRSQPTPLIPCRRFSIAEVRAATNNFHRNLVIKYGGPGGEMYRGYIDNGKIQVAIERCTQQSENMFLKEVEMRSQLRHLHMVSFIGYCNDSDETILVYEYLVKGNLSNHLYGTGKDPLPWKKRLEICIGVAQALQYLHTNSKEPMIHGDLKSTSILLNEKWVSKLSGLKVSDLDLDNITRTIVTTVVKKTLGYMDPEYLMCGRLTTRSDVYSFGVVLLEVLCGREPLCHHLNKDQKNLVHWFKSCIQKKTIERVIDPYLIGEIVPKSLRAFVSISELCLLYRGVERPSMDSVVQNLQRALQLQERAGDQFELGAPGDPPEEIRAAAIRAYRKVL</sequence>
<evidence type="ECO:0000256" key="15">
    <source>
        <dbReference type="ARBA" id="ARBA00023180"/>
    </source>
</evidence>
<dbReference type="GO" id="GO:0009506">
    <property type="term" value="C:plasmodesma"/>
    <property type="evidence" value="ECO:0007669"/>
    <property type="project" value="TreeGrafter"/>
</dbReference>
<dbReference type="FunFam" id="3.30.200.20:FF:000645">
    <property type="entry name" value="Receptor-like protein kinase FERONIA"/>
    <property type="match status" value="1"/>
</dbReference>
<keyword evidence="6" id="KW-0808">Transferase</keyword>
<evidence type="ECO:0000256" key="12">
    <source>
        <dbReference type="ARBA" id="ARBA00022989"/>
    </source>
</evidence>
<evidence type="ECO:0000259" key="19">
    <source>
        <dbReference type="PROSITE" id="PS50011"/>
    </source>
</evidence>
<keyword evidence="8 18" id="KW-0732">Signal</keyword>
<keyword evidence="12" id="KW-1133">Transmembrane helix</keyword>
<gene>
    <name evidence="20" type="ORF">Acr_05g0005880</name>
</gene>
<dbReference type="GO" id="GO:0004714">
    <property type="term" value="F:transmembrane receptor protein tyrosine kinase activity"/>
    <property type="evidence" value="ECO:0007669"/>
    <property type="project" value="InterPro"/>
</dbReference>
<keyword evidence="7" id="KW-0812">Transmembrane</keyword>
<protein>
    <submittedName>
        <fullName evidence="20">Malectin/receptor-like protein kinase family protein</fullName>
    </submittedName>
</protein>
<keyword evidence="15" id="KW-0325">Glycoprotein</keyword>
<feature type="compositionally biased region" description="Acidic residues" evidence="17">
    <location>
        <begin position="830"/>
        <end position="849"/>
    </location>
</feature>
<dbReference type="InterPro" id="IPR017441">
    <property type="entry name" value="Protein_kinase_ATP_BS"/>
</dbReference>
<evidence type="ECO:0000256" key="8">
    <source>
        <dbReference type="ARBA" id="ARBA00022729"/>
    </source>
</evidence>
<dbReference type="SUPFAM" id="SSF56112">
    <property type="entry name" value="Protein kinase-like (PK-like)"/>
    <property type="match status" value="2"/>
</dbReference>
<dbReference type="Gene3D" id="2.60.120.430">
    <property type="entry name" value="Galactose-binding lectin"/>
    <property type="match status" value="2"/>
</dbReference>
<keyword evidence="4" id="KW-1003">Cell membrane</keyword>
<dbReference type="Gene3D" id="3.30.200.20">
    <property type="entry name" value="Phosphorylase Kinase, domain 1"/>
    <property type="match status" value="2"/>
</dbReference>
<feature type="compositionally biased region" description="Low complexity" evidence="17">
    <location>
        <begin position="924"/>
        <end position="954"/>
    </location>
</feature>
<evidence type="ECO:0000256" key="3">
    <source>
        <dbReference type="ARBA" id="ARBA00010217"/>
    </source>
</evidence>
<feature type="compositionally biased region" description="Polar residues" evidence="17">
    <location>
        <begin position="873"/>
        <end position="886"/>
    </location>
</feature>
<keyword evidence="21" id="KW-1185">Reference proteome</keyword>
<comment type="subcellular location">
    <subcellularLocation>
        <location evidence="1">Cell membrane</location>
        <topology evidence="1">Single-pass type I membrane protein</topology>
    </subcellularLocation>
</comment>
<dbReference type="PROSITE" id="PS00108">
    <property type="entry name" value="PROTEIN_KINASE_ST"/>
    <property type="match status" value="1"/>
</dbReference>
<dbReference type="GO" id="GO:0002229">
    <property type="term" value="P:defense response to oomycetes"/>
    <property type="evidence" value="ECO:0007669"/>
    <property type="project" value="UniProtKB-ARBA"/>
</dbReference>
<dbReference type="FunFam" id="1.10.510.10:FF:000252">
    <property type="entry name" value="Receptor-like protein kinase FERONIA"/>
    <property type="match status" value="1"/>
</dbReference>
<proteinExistence type="inferred from homology"/>
<evidence type="ECO:0000256" key="6">
    <source>
        <dbReference type="ARBA" id="ARBA00022679"/>
    </source>
</evidence>
<evidence type="ECO:0000256" key="7">
    <source>
        <dbReference type="ARBA" id="ARBA00022692"/>
    </source>
</evidence>
<dbReference type="PANTHER" id="PTHR27003:SF467">
    <property type="entry name" value="PROTEIN KINASE DOMAIN-CONTAINING PROTEIN"/>
    <property type="match status" value="1"/>
</dbReference>
<comment type="similarity">
    <text evidence="3">In the C-terminal section; belongs to the protein kinase superfamily. Ser/Thr protein kinase family.</text>
</comment>
<dbReference type="InterPro" id="IPR011009">
    <property type="entry name" value="Kinase-like_dom_sf"/>
</dbReference>
<keyword evidence="9 16" id="KW-0547">Nucleotide-binding</keyword>
<dbReference type="InterPro" id="IPR024788">
    <property type="entry name" value="Malectin-like_Carb-bd_dom"/>
</dbReference>
<keyword evidence="5" id="KW-0723">Serine/threonine-protein kinase</keyword>
<dbReference type="InterPro" id="IPR045272">
    <property type="entry name" value="ANXUR1/2-like"/>
</dbReference>
<comment type="similarity">
    <text evidence="2">In the N-terminal section; belongs to the leguminous lectin family.</text>
</comment>
<evidence type="ECO:0000313" key="21">
    <source>
        <dbReference type="Proteomes" id="UP000585474"/>
    </source>
</evidence>
<feature type="binding site" evidence="16">
    <location>
        <position position="539"/>
    </location>
    <ligand>
        <name>ATP</name>
        <dbReference type="ChEBI" id="CHEBI:30616"/>
    </ligand>
</feature>
<dbReference type="GO" id="GO:0004674">
    <property type="term" value="F:protein serine/threonine kinase activity"/>
    <property type="evidence" value="ECO:0007669"/>
    <property type="project" value="UniProtKB-KW"/>
</dbReference>
<evidence type="ECO:0000256" key="11">
    <source>
        <dbReference type="ARBA" id="ARBA00022840"/>
    </source>
</evidence>
<keyword evidence="10 20" id="KW-0418">Kinase</keyword>
<feature type="compositionally biased region" description="Basic and acidic residues" evidence="17">
    <location>
        <begin position="850"/>
        <end position="869"/>
    </location>
</feature>
<keyword evidence="11 16" id="KW-0067">ATP-binding</keyword>
<evidence type="ECO:0000256" key="10">
    <source>
        <dbReference type="ARBA" id="ARBA00022777"/>
    </source>
</evidence>
<dbReference type="InterPro" id="IPR001245">
    <property type="entry name" value="Ser-Thr/Tyr_kinase_cat_dom"/>
</dbReference>
<dbReference type="InterPro" id="IPR008271">
    <property type="entry name" value="Ser/Thr_kinase_AS"/>
</dbReference>
<dbReference type="InterPro" id="IPR000719">
    <property type="entry name" value="Prot_kinase_dom"/>
</dbReference>
<evidence type="ECO:0000256" key="17">
    <source>
        <dbReference type="SAM" id="MobiDB-lite"/>
    </source>
</evidence>
<dbReference type="GO" id="GO:0010038">
    <property type="term" value="P:response to metal ion"/>
    <property type="evidence" value="ECO:0007669"/>
    <property type="project" value="UniProtKB-ARBA"/>
</dbReference>
<evidence type="ECO:0000256" key="14">
    <source>
        <dbReference type="ARBA" id="ARBA00023170"/>
    </source>
</evidence>
<dbReference type="CDD" id="cd14066">
    <property type="entry name" value="STKc_IRAK"/>
    <property type="match status" value="1"/>
</dbReference>
<evidence type="ECO:0000256" key="1">
    <source>
        <dbReference type="ARBA" id="ARBA00004251"/>
    </source>
</evidence>
<evidence type="ECO:0000313" key="20">
    <source>
        <dbReference type="EMBL" id="GFY86949.1"/>
    </source>
</evidence>
<feature type="region of interest" description="Disordered" evidence="17">
    <location>
        <begin position="797"/>
        <end position="966"/>
    </location>
</feature>
<evidence type="ECO:0000256" key="16">
    <source>
        <dbReference type="PROSITE-ProRule" id="PRU10141"/>
    </source>
</evidence>
<dbReference type="FunFam" id="1.10.510.10:FF:000240">
    <property type="entry name" value="Lectin-domain containing receptor kinase A4.3"/>
    <property type="match status" value="1"/>
</dbReference>
<dbReference type="Proteomes" id="UP000585474">
    <property type="component" value="Unassembled WGS sequence"/>
</dbReference>
<dbReference type="PROSITE" id="PS50011">
    <property type="entry name" value="PROTEIN_KINASE_DOM"/>
    <property type="match status" value="2"/>
</dbReference>
<dbReference type="Pfam" id="PF07714">
    <property type="entry name" value="PK_Tyr_Ser-Thr"/>
    <property type="match status" value="2"/>
</dbReference>
<reference evidence="20 21" key="1">
    <citation type="submission" date="2019-07" db="EMBL/GenBank/DDBJ databases">
        <title>De Novo Assembly of kiwifruit Actinidia rufa.</title>
        <authorList>
            <person name="Sugita-Konishi S."/>
            <person name="Sato K."/>
            <person name="Mori E."/>
            <person name="Abe Y."/>
            <person name="Kisaki G."/>
            <person name="Hamano K."/>
            <person name="Suezawa K."/>
            <person name="Otani M."/>
            <person name="Fukuda T."/>
            <person name="Manabe T."/>
            <person name="Gomi K."/>
            <person name="Tabuchi M."/>
            <person name="Akimitsu K."/>
            <person name="Kataoka I."/>
        </authorList>
    </citation>
    <scope>NUCLEOTIDE SEQUENCE [LARGE SCALE GENOMIC DNA]</scope>
    <source>
        <strain evidence="21">cv. Fuchu</strain>
    </source>
</reference>
<dbReference type="GO" id="GO:0005886">
    <property type="term" value="C:plasma membrane"/>
    <property type="evidence" value="ECO:0007669"/>
    <property type="project" value="UniProtKB-SubCell"/>
</dbReference>
<keyword evidence="14 20" id="KW-0675">Receptor</keyword>
<dbReference type="SMART" id="SM00220">
    <property type="entry name" value="S_TKc"/>
    <property type="match status" value="2"/>
</dbReference>
<name>A0A7J0ELV5_9ERIC</name>
<feature type="signal peptide" evidence="18">
    <location>
        <begin position="1"/>
        <end position="25"/>
    </location>
</feature>
<feature type="domain" description="Protein kinase" evidence="19">
    <location>
        <begin position="510"/>
        <end position="793"/>
    </location>
</feature>
<evidence type="ECO:0000256" key="13">
    <source>
        <dbReference type="ARBA" id="ARBA00023136"/>
    </source>
</evidence>
<comment type="caution">
    <text evidence="20">The sequence shown here is derived from an EMBL/GenBank/DDBJ whole genome shotgun (WGS) entry which is preliminary data.</text>
</comment>
<evidence type="ECO:0000256" key="9">
    <source>
        <dbReference type="ARBA" id="ARBA00022741"/>
    </source>
</evidence>